<dbReference type="SUPFAM" id="SSF52402">
    <property type="entry name" value="Adenine nucleotide alpha hydrolases-like"/>
    <property type="match status" value="1"/>
</dbReference>
<proteinExistence type="inferred from homology"/>
<dbReference type="PANTHER" id="PTHR46268">
    <property type="entry name" value="STRESS RESPONSE PROTEIN NHAX"/>
    <property type="match status" value="1"/>
</dbReference>
<dbReference type="PRINTS" id="PR01438">
    <property type="entry name" value="UNVRSLSTRESS"/>
</dbReference>
<dbReference type="Pfam" id="PF00582">
    <property type="entry name" value="Usp"/>
    <property type="match status" value="1"/>
</dbReference>
<dbReference type="InterPro" id="IPR014729">
    <property type="entry name" value="Rossmann-like_a/b/a_fold"/>
</dbReference>
<dbReference type="PANTHER" id="PTHR46268:SF6">
    <property type="entry name" value="UNIVERSAL STRESS PROTEIN UP12"/>
    <property type="match status" value="1"/>
</dbReference>
<accession>A0ABW3ES91</accession>
<keyword evidence="4" id="KW-1185">Reference proteome</keyword>
<dbReference type="CDD" id="cd00293">
    <property type="entry name" value="USP-like"/>
    <property type="match status" value="1"/>
</dbReference>
<evidence type="ECO:0000313" key="4">
    <source>
        <dbReference type="Proteomes" id="UP001596972"/>
    </source>
</evidence>
<comment type="similarity">
    <text evidence="1">Belongs to the universal stress protein A family.</text>
</comment>
<name>A0ABW3ES91_9ACTN</name>
<dbReference type="InterPro" id="IPR006016">
    <property type="entry name" value="UspA"/>
</dbReference>
<protein>
    <submittedName>
        <fullName evidence="3">Universal stress protein</fullName>
    </submittedName>
</protein>
<dbReference type="Proteomes" id="UP001596972">
    <property type="component" value="Unassembled WGS sequence"/>
</dbReference>
<evidence type="ECO:0000313" key="3">
    <source>
        <dbReference type="EMBL" id="MFD0902495.1"/>
    </source>
</evidence>
<dbReference type="Gene3D" id="3.40.50.620">
    <property type="entry name" value="HUPs"/>
    <property type="match status" value="1"/>
</dbReference>
<evidence type="ECO:0000256" key="1">
    <source>
        <dbReference type="ARBA" id="ARBA00008791"/>
    </source>
</evidence>
<evidence type="ECO:0000259" key="2">
    <source>
        <dbReference type="Pfam" id="PF00582"/>
    </source>
</evidence>
<organism evidence="3 4">
    <name type="scientific">Actinomadura sediminis</name>
    <dbReference type="NCBI Taxonomy" id="1038904"/>
    <lineage>
        <taxon>Bacteria</taxon>
        <taxon>Bacillati</taxon>
        <taxon>Actinomycetota</taxon>
        <taxon>Actinomycetes</taxon>
        <taxon>Streptosporangiales</taxon>
        <taxon>Thermomonosporaceae</taxon>
        <taxon>Actinomadura</taxon>
    </lineage>
</organism>
<feature type="domain" description="UspA" evidence="2">
    <location>
        <begin position="24"/>
        <end position="157"/>
    </location>
</feature>
<comment type="caution">
    <text evidence="3">The sequence shown here is derived from an EMBL/GenBank/DDBJ whole genome shotgun (WGS) entry which is preliminary data.</text>
</comment>
<dbReference type="RefSeq" id="WP_378300335.1">
    <property type="nucleotide sequence ID" value="NZ_JBHTJA010000036.1"/>
</dbReference>
<sequence length="157" mass="16175">MTAEGRPGEAPDAAPFEYGADGPRVIVTGVDGSDTSLRAAAYAWGLARRGGARLIFVHATPIAALSMLAPGGAAVMRDAAEEIVGQLRREIGRAQATVDHEIVTAQGDPYAVLARVADESRADAVVVGASTQAGHRLVGSVAVRLVRAGRWPVTVVP</sequence>
<dbReference type="InterPro" id="IPR006015">
    <property type="entry name" value="Universal_stress_UspA"/>
</dbReference>
<dbReference type="EMBL" id="JBHTJA010000036">
    <property type="protein sequence ID" value="MFD0902495.1"/>
    <property type="molecule type" value="Genomic_DNA"/>
</dbReference>
<reference evidence="4" key="1">
    <citation type="journal article" date="2019" name="Int. J. Syst. Evol. Microbiol.">
        <title>The Global Catalogue of Microorganisms (GCM) 10K type strain sequencing project: providing services to taxonomists for standard genome sequencing and annotation.</title>
        <authorList>
            <consortium name="The Broad Institute Genomics Platform"/>
            <consortium name="The Broad Institute Genome Sequencing Center for Infectious Disease"/>
            <person name="Wu L."/>
            <person name="Ma J."/>
        </authorList>
    </citation>
    <scope>NUCLEOTIDE SEQUENCE [LARGE SCALE GENOMIC DNA]</scope>
    <source>
        <strain evidence="4">JCM 31202</strain>
    </source>
</reference>
<gene>
    <name evidence="3" type="ORF">ACFQ11_19000</name>
</gene>